<dbReference type="InterPro" id="IPR027408">
    <property type="entry name" value="PNPase/RNase_PH_dom_sf"/>
</dbReference>
<dbReference type="InterPro" id="IPR050590">
    <property type="entry name" value="Exosome_comp_Rrp42_subfam"/>
</dbReference>
<dbReference type="PANTHER" id="PTHR11097:SF8">
    <property type="entry name" value="EXOSOME COMPLEX COMPONENT RRP42"/>
    <property type="match status" value="1"/>
</dbReference>
<feature type="domain" description="Exoribonuclease phosphorolytic" evidence="7">
    <location>
        <begin position="6"/>
        <end position="123"/>
    </location>
</feature>
<dbReference type="Pfam" id="PF03725">
    <property type="entry name" value="RNase_PH_C"/>
    <property type="match status" value="1"/>
</dbReference>
<sequence length="231" mass="24604">MDDVTGDTDCVMGIKLELGQPDANAPGNGKIVVEVDVSSTASPTFKGRGGEDIAAELSAALRSLLQGSTQQKYCALDLTTLSIVHGKTCWIMYIDAVVLSVGGNLLDVLSLAMKAALADTEIPKVEVSGMEDDDDIPEIEIDSEETWKLDSFRIPTTVTVCQVERSLLVDPTADEEVCADSALAVGVASTGDVVGITKLGFCSIPHDVCKDMIYLAQQTGKRLLRQLRLTL</sequence>
<dbReference type="AlphaFoldDB" id="A0A6U9RI83"/>
<dbReference type="GO" id="GO:0000467">
    <property type="term" value="P:exonucleolytic trimming to generate mature 3'-end of 5.8S rRNA from tricistronic rRNA transcript (SSU-rRNA, 5.8S rRNA, LSU-rRNA)"/>
    <property type="evidence" value="ECO:0007669"/>
    <property type="project" value="TreeGrafter"/>
</dbReference>
<keyword evidence="5" id="KW-0271">Exosome</keyword>
<dbReference type="InterPro" id="IPR036345">
    <property type="entry name" value="ExoRNase_PH_dom2_sf"/>
</dbReference>
<dbReference type="PANTHER" id="PTHR11097">
    <property type="entry name" value="EXOSOME COMPLEX EXONUCLEASE RIBOSOMAL RNA PROCESSING PROTEIN"/>
    <property type="match status" value="1"/>
</dbReference>
<dbReference type="GO" id="GO:0034475">
    <property type="term" value="P:U4 snRNA 3'-end processing"/>
    <property type="evidence" value="ECO:0007669"/>
    <property type="project" value="TreeGrafter"/>
</dbReference>
<proteinExistence type="inferred from homology"/>
<evidence type="ECO:0000256" key="2">
    <source>
        <dbReference type="ARBA" id="ARBA00004604"/>
    </source>
</evidence>
<dbReference type="GO" id="GO:0071035">
    <property type="term" value="P:nuclear polyadenylation-dependent rRNA catabolic process"/>
    <property type="evidence" value="ECO:0007669"/>
    <property type="project" value="TreeGrafter"/>
</dbReference>
<accession>A0A6U9RI83</accession>
<dbReference type="GO" id="GO:0071028">
    <property type="term" value="P:nuclear mRNA surveillance"/>
    <property type="evidence" value="ECO:0007669"/>
    <property type="project" value="TreeGrafter"/>
</dbReference>
<dbReference type="EMBL" id="HBIS01005562">
    <property type="protein sequence ID" value="CAE0611187.1"/>
    <property type="molecule type" value="Transcribed_RNA"/>
</dbReference>
<dbReference type="GO" id="GO:0000176">
    <property type="term" value="C:nuclear exosome (RNase complex)"/>
    <property type="evidence" value="ECO:0007669"/>
    <property type="project" value="TreeGrafter"/>
</dbReference>
<evidence type="ECO:0000313" key="10">
    <source>
        <dbReference type="EMBL" id="CAE0611187.1"/>
    </source>
</evidence>
<evidence type="ECO:0000256" key="1">
    <source>
        <dbReference type="ARBA" id="ARBA00004496"/>
    </source>
</evidence>
<dbReference type="GO" id="GO:0016075">
    <property type="term" value="P:rRNA catabolic process"/>
    <property type="evidence" value="ECO:0007669"/>
    <property type="project" value="TreeGrafter"/>
</dbReference>
<comment type="subcellular location">
    <subcellularLocation>
        <location evidence="1">Cytoplasm</location>
    </subcellularLocation>
    <subcellularLocation>
        <location evidence="2">Nucleus</location>
        <location evidence="2">Nucleolus</location>
    </subcellularLocation>
</comment>
<dbReference type="GO" id="GO:0034473">
    <property type="term" value="P:U1 snRNA 3'-end processing"/>
    <property type="evidence" value="ECO:0007669"/>
    <property type="project" value="TreeGrafter"/>
</dbReference>
<dbReference type="InterPro" id="IPR020568">
    <property type="entry name" value="Ribosomal_Su5_D2-typ_SF"/>
</dbReference>
<dbReference type="Pfam" id="PF01138">
    <property type="entry name" value="RNase_PH"/>
    <property type="match status" value="1"/>
</dbReference>
<evidence type="ECO:0000259" key="8">
    <source>
        <dbReference type="Pfam" id="PF03725"/>
    </source>
</evidence>
<dbReference type="InterPro" id="IPR015847">
    <property type="entry name" value="ExoRNase_PH_dom2"/>
</dbReference>
<evidence type="ECO:0000256" key="5">
    <source>
        <dbReference type="ARBA" id="ARBA00022835"/>
    </source>
</evidence>
<dbReference type="Gene3D" id="3.30.230.70">
    <property type="entry name" value="GHMP Kinase, N-terminal domain"/>
    <property type="match status" value="1"/>
</dbReference>
<evidence type="ECO:0000256" key="3">
    <source>
        <dbReference type="ARBA" id="ARBA00006678"/>
    </source>
</evidence>
<reference evidence="10" key="1">
    <citation type="submission" date="2021-01" db="EMBL/GenBank/DDBJ databases">
        <authorList>
            <person name="Corre E."/>
            <person name="Pelletier E."/>
            <person name="Niang G."/>
            <person name="Scheremetjew M."/>
            <person name="Finn R."/>
            <person name="Kale V."/>
            <person name="Holt S."/>
            <person name="Cochrane G."/>
            <person name="Meng A."/>
            <person name="Brown T."/>
            <person name="Cohen L."/>
        </authorList>
    </citation>
    <scope>NUCLEOTIDE SEQUENCE</scope>
    <source>
        <strain evidence="10">CCMP1897</strain>
    </source>
</reference>
<evidence type="ECO:0000313" key="9">
    <source>
        <dbReference type="EMBL" id="CAE0611186.1"/>
    </source>
</evidence>
<comment type="similarity">
    <text evidence="3">Belongs to the RNase PH family.</text>
</comment>
<dbReference type="CDD" id="cd11367">
    <property type="entry name" value="RNase_PH_RRP42"/>
    <property type="match status" value="1"/>
</dbReference>
<dbReference type="EMBL" id="HBIS01005561">
    <property type="protein sequence ID" value="CAE0611186.1"/>
    <property type="molecule type" value="Transcribed_RNA"/>
</dbReference>
<name>A0A6U9RI83_9CHLO</name>
<keyword evidence="4" id="KW-0963">Cytoplasm</keyword>
<evidence type="ECO:0000256" key="4">
    <source>
        <dbReference type="ARBA" id="ARBA00022490"/>
    </source>
</evidence>
<organism evidence="10">
    <name type="scientific">Picocystis salinarum</name>
    <dbReference type="NCBI Taxonomy" id="88271"/>
    <lineage>
        <taxon>Eukaryota</taxon>
        <taxon>Viridiplantae</taxon>
        <taxon>Chlorophyta</taxon>
        <taxon>Picocystophyceae</taxon>
        <taxon>Picocystales</taxon>
        <taxon>Picocystaceae</taxon>
        <taxon>Picocystis</taxon>
    </lineage>
</organism>
<dbReference type="GO" id="GO:0005730">
    <property type="term" value="C:nucleolus"/>
    <property type="evidence" value="ECO:0007669"/>
    <property type="project" value="UniProtKB-SubCell"/>
</dbReference>
<dbReference type="GO" id="GO:0035925">
    <property type="term" value="F:mRNA 3'-UTR AU-rich region binding"/>
    <property type="evidence" value="ECO:0007669"/>
    <property type="project" value="TreeGrafter"/>
</dbReference>
<dbReference type="SUPFAM" id="SSF55666">
    <property type="entry name" value="Ribonuclease PH domain 2-like"/>
    <property type="match status" value="1"/>
</dbReference>
<evidence type="ECO:0000259" key="7">
    <source>
        <dbReference type="Pfam" id="PF01138"/>
    </source>
</evidence>
<feature type="domain" description="Exoribonuclease phosphorolytic" evidence="8">
    <location>
        <begin position="154"/>
        <end position="218"/>
    </location>
</feature>
<dbReference type="GO" id="GO:0034476">
    <property type="term" value="P:U5 snRNA 3'-end processing"/>
    <property type="evidence" value="ECO:0007669"/>
    <property type="project" value="TreeGrafter"/>
</dbReference>
<evidence type="ECO:0000256" key="6">
    <source>
        <dbReference type="ARBA" id="ARBA00042523"/>
    </source>
</evidence>
<protein>
    <recommendedName>
        <fullName evidence="6">Ribosomal RNA-processing protein 42</fullName>
    </recommendedName>
</protein>
<dbReference type="GO" id="GO:0071038">
    <property type="term" value="P:TRAMP-dependent tRNA surveillance pathway"/>
    <property type="evidence" value="ECO:0007669"/>
    <property type="project" value="TreeGrafter"/>
</dbReference>
<dbReference type="SUPFAM" id="SSF54211">
    <property type="entry name" value="Ribosomal protein S5 domain 2-like"/>
    <property type="match status" value="1"/>
</dbReference>
<dbReference type="GO" id="GO:0000177">
    <property type="term" value="C:cytoplasmic exosome (RNase complex)"/>
    <property type="evidence" value="ECO:0007669"/>
    <property type="project" value="TreeGrafter"/>
</dbReference>
<gene>
    <name evidence="9" type="ORF">PSAL00342_LOCUS5021</name>
    <name evidence="10" type="ORF">PSAL00342_LOCUS5022</name>
</gene>
<dbReference type="InterPro" id="IPR001247">
    <property type="entry name" value="ExoRNase_PH_dom1"/>
</dbReference>